<name>A0A645BWU7_9ZZZZ</name>
<gene>
    <name evidence="1" type="ORF">SDC9_116817</name>
</gene>
<sequence>MVDKGAVLFTVKDLQQSGGRVPFIVVAEFVNFVKQDERIAALCLFHNRHDSAGHGADIGFSVSSDFCFIMNATQGNTDIFPSDRTCDGFCNGGFADTGRSDETNDLTCNFRIEFSDSQHLNDAVFYFIHAEMVIVKYFSDFFKIEFIFGVSVPW</sequence>
<evidence type="ECO:0000313" key="1">
    <source>
        <dbReference type="EMBL" id="MPM69869.1"/>
    </source>
</evidence>
<organism evidence="1">
    <name type="scientific">bioreactor metagenome</name>
    <dbReference type="NCBI Taxonomy" id="1076179"/>
    <lineage>
        <taxon>unclassified sequences</taxon>
        <taxon>metagenomes</taxon>
        <taxon>ecological metagenomes</taxon>
    </lineage>
</organism>
<dbReference type="AlphaFoldDB" id="A0A645BWU7"/>
<dbReference type="AntiFam" id="ANF00086">
    <property type="entry name" value="Shadow ORF (opposite lon)"/>
</dbReference>
<proteinExistence type="predicted"/>
<accession>A0A645BWU7</accession>
<protein>
    <submittedName>
        <fullName evidence="1">Uncharacterized protein</fullName>
    </submittedName>
</protein>
<reference evidence="1" key="1">
    <citation type="submission" date="2019-08" db="EMBL/GenBank/DDBJ databases">
        <authorList>
            <person name="Kucharzyk K."/>
            <person name="Murdoch R.W."/>
            <person name="Higgins S."/>
            <person name="Loffler F."/>
        </authorList>
    </citation>
    <scope>NUCLEOTIDE SEQUENCE</scope>
</reference>
<comment type="caution">
    <text evidence="1">The sequence shown here is derived from an EMBL/GenBank/DDBJ whole genome shotgun (WGS) entry which is preliminary data.</text>
</comment>
<dbReference type="EMBL" id="VSSQ01023131">
    <property type="protein sequence ID" value="MPM69869.1"/>
    <property type="molecule type" value="Genomic_DNA"/>
</dbReference>